<evidence type="ECO:0000256" key="5">
    <source>
        <dbReference type="ARBA" id="ARBA00023274"/>
    </source>
</evidence>
<dbReference type="InterPro" id="IPR019984">
    <property type="entry name" value="Ribosomal_uS17_bact/chlr"/>
</dbReference>
<dbReference type="Pfam" id="PF00366">
    <property type="entry name" value="Ribosomal_S17"/>
    <property type="match status" value="1"/>
</dbReference>
<dbReference type="NCBIfam" id="NF004123">
    <property type="entry name" value="PRK05610.1"/>
    <property type="match status" value="1"/>
</dbReference>
<dbReference type="InterPro" id="IPR000266">
    <property type="entry name" value="Ribosomal_uS17"/>
</dbReference>
<keyword evidence="3" id="KW-0694">RNA-binding</keyword>
<gene>
    <name evidence="6" type="ORF">METZ01_LOCUS261039</name>
</gene>
<evidence type="ECO:0000256" key="3">
    <source>
        <dbReference type="ARBA" id="ARBA00022884"/>
    </source>
</evidence>
<evidence type="ECO:0000256" key="2">
    <source>
        <dbReference type="ARBA" id="ARBA00022730"/>
    </source>
</evidence>
<evidence type="ECO:0000313" key="6">
    <source>
        <dbReference type="EMBL" id="SVC08185.1"/>
    </source>
</evidence>
<dbReference type="PANTHER" id="PTHR10744:SF1">
    <property type="entry name" value="SMALL RIBOSOMAL SUBUNIT PROTEIN US17M"/>
    <property type="match status" value="1"/>
</dbReference>
<name>A0A382J9D6_9ZZZZ</name>
<dbReference type="AlphaFoldDB" id="A0A382J9D6"/>
<dbReference type="EMBL" id="UINC01072499">
    <property type="protein sequence ID" value="SVC08185.1"/>
    <property type="molecule type" value="Genomic_DNA"/>
</dbReference>
<evidence type="ECO:0000256" key="4">
    <source>
        <dbReference type="ARBA" id="ARBA00022980"/>
    </source>
</evidence>
<dbReference type="CDD" id="cd00364">
    <property type="entry name" value="Ribosomal_uS17"/>
    <property type="match status" value="1"/>
</dbReference>
<dbReference type="GO" id="GO:0006412">
    <property type="term" value="P:translation"/>
    <property type="evidence" value="ECO:0007669"/>
    <property type="project" value="InterPro"/>
</dbReference>
<keyword evidence="4" id="KW-0689">Ribosomal protein</keyword>
<dbReference type="PANTHER" id="PTHR10744">
    <property type="entry name" value="40S RIBOSOMAL PROTEIN S11 FAMILY MEMBER"/>
    <property type="match status" value="1"/>
</dbReference>
<dbReference type="PRINTS" id="PR00973">
    <property type="entry name" value="RIBOSOMALS17"/>
</dbReference>
<dbReference type="Gene3D" id="2.40.50.140">
    <property type="entry name" value="Nucleic acid-binding proteins"/>
    <property type="match status" value="1"/>
</dbReference>
<evidence type="ECO:0000256" key="1">
    <source>
        <dbReference type="ARBA" id="ARBA00010254"/>
    </source>
</evidence>
<evidence type="ECO:0008006" key="7">
    <source>
        <dbReference type="Google" id="ProtNLM"/>
    </source>
</evidence>
<dbReference type="GO" id="GO:0003735">
    <property type="term" value="F:structural constituent of ribosome"/>
    <property type="evidence" value="ECO:0007669"/>
    <property type="project" value="InterPro"/>
</dbReference>
<reference evidence="6" key="1">
    <citation type="submission" date="2018-05" db="EMBL/GenBank/DDBJ databases">
        <authorList>
            <person name="Lanie J.A."/>
            <person name="Ng W.-L."/>
            <person name="Kazmierczak K.M."/>
            <person name="Andrzejewski T.M."/>
            <person name="Davidsen T.M."/>
            <person name="Wayne K.J."/>
            <person name="Tettelin H."/>
            <person name="Glass J.I."/>
            <person name="Rusch D."/>
            <person name="Podicherti R."/>
            <person name="Tsui H.-C.T."/>
            <person name="Winkler M.E."/>
        </authorList>
    </citation>
    <scope>NUCLEOTIDE SEQUENCE</scope>
</reference>
<dbReference type="InterPro" id="IPR012340">
    <property type="entry name" value="NA-bd_OB-fold"/>
</dbReference>
<dbReference type="HAMAP" id="MF_01345_B">
    <property type="entry name" value="Ribosomal_uS17_B"/>
    <property type="match status" value="1"/>
</dbReference>
<sequence length="76" mass="8948">MTKKILNGTVIRDKNNKTIVVMVKRKYSHPFFGKVITSSKKYHAHDEKNKFKIGDDVKIIESKPFSKKKKWEVINK</sequence>
<proteinExistence type="inferred from homology"/>
<keyword evidence="5" id="KW-0687">Ribonucleoprotein</keyword>
<keyword evidence="2" id="KW-0699">rRNA-binding</keyword>
<accession>A0A382J9D6</accession>
<protein>
    <recommendedName>
        <fullName evidence="7">30S ribosomal protein S17</fullName>
    </recommendedName>
</protein>
<dbReference type="SUPFAM" id="SSF50249">
    <property type="entry name" value="Nucleic acid-binding proteins"/>
    <property type="match status" value="1"/>
</dbReference>
<dbReference type="GO" id="GO:0022627">
    <property type="term" value="C:cytosolic small ribosomal subunit"/>
    <property type="evidence" value="ECO:0007669"/>
    <property type="project" value="TreeGrafter"/>
</dbReference>
<organism evidence="6">
    <name type="scientific">marine metagenome</name>
    <dbReference type="NCBI Taxonomy" id="408172"/>
    <lineage>
        <taxon>unclassified sequences</taxon>
        <taxon>metagenomes</taxon>
        <taxon>ecological metagenomes</taxon>
    </lineage>
</organism>
<dbReference type="GO" id="GO:0019843">
    <property type="term" value="F:rRNA binding"/>
    <property type="evidence" value="ECO:0007669"/>
    <property type="project" value="UniProtKB-KW"/>
</dbReference>
<comment type="similarity">
    <text evidence="1">Belongs to the universal ribosomal protein uS17 family.</text>
</comment>
<dbReference type="NCBIfam" id="TIGR03635">
    <property type="entry name" value="uS17_bact"/>
    <property type="match status" value="1"/>
</dbReference>